<accession>A0A8S5RMG0</accession>
<feature type="domain" description="Phosphoadenosine phosphosulphate reductase" evidence="1">
    <location>
        <begin position="16"/>
        <end position="81"/>
    </location>
</feature>
<evidence type="ECO:0000259" key="1">
    <source>
        <dbReference type="Pfam" id="PF01507"/>
    </source>
</evidence>
<dbReference type="InterPro" id="IPR014729">
    <property type="entry name" value="Rossmann-like_a/b/a_fold"/>
</dbReference>
<sequence length="313" mass="37232">MIRAWSIINRTDYKKILCSISGGADSDVMLDMIWKCDIHNKVDYMWFDTGLEYQATKDHLKYLENKYDIEIIQQKAIKAIPLSCKIYGQPFMSKHVSEMMYRLQSHGFQWEDKPFDDLYQKYPKCKSALMWWCDSHGTLNNGKRLSSFNINYNRFLKEFIVQNPPQFKISGKCCNYAKKDVSHKAIKDNGYDLSIIGVRKAEGGVRASRYKSCFDEKVGQCDQYRPIFWYLDSDKSEYCAYFKIRHSDCYERYGLKRTGCCGCPFCKDYQNELDIVKQFEPRMYNGICNIFKDSYEYTKKYREFVKERKLDIR</sequence>
<dbReference type="InterPro" id="IPR002500">
    <property type="entry name" value="PAPS_reduct_dom"/>
</dbReference>
<proteinExistence type="predicted"/>
<organism evidence="2">
    <name type="scientific">virus sp. ctviY17</name>
    <dbReference type="NCBI Taxonomy" id="2825828"/>
    <lineage>
        <taxon>Viruses</taxon>
    </lineage>
</organism>
<dbReference type="Gene3D" id="3.40.50.620">
    <property type="entry name" value="HUPs"/>
    <property type="match status" value="1"/>
</dbReference>
<dbReference type="EMBL" id="BK059120">
    <property type="protein sequence ID" value="DAE32297.1"/>
    <property type="molecule type" value="Genomic_DNA"/>
</dbReference>
<dbReference type="InterPro" id="IPR050128">
    <property type="entry name" value="Sulfate_adenylyltrnsfr_sub2"/>
</dbReference>
<name>A0A8S5RMG0_9VIRU</name>
<dbReference type="PANTHER" id="PTHR43196">
    <property type="entry name" value="SULFATE ADENYLYLTRANSFERASE SUBUNIT 2"/>
    <property type="match status" value="1"/>
</dbReference>
<dbReference type="Pfam" id="PF01507">
    <property type="entry name" value="PAPS_reduct"/>
    <property type="match status" value="1"/>
</dbReference>
<reference evidence="2" key="1">
    <citation type="journal article" date="2021" name="Proc. Natl. Acad. Sci. U.S.A.">
        <title>A Catalog of Tens of Thousands of Viruses from Human Metagenomes Reveals Hidden Associations with Chronic Diseases.</title>
        <authorList>
            <person name="Tisza M.J."/>
            <person name="Buck C.B."/>
        </authorList>
    </citation>
    <scope>NUCLEOTIDE SEQUENCE</scope>
    <source>
        <strain evidence="2">CtviY17</strain>
    </source>
</reference>
<dbReference type="SUPFAM" id="SSF52402">
    <property type="entry name" value="Adenine nucleotide alpha hydrolases-like"/>
    <property type="match status" value="1"/>
</dbReference>
<protein>
    <submittedName>
        <fullName evidence="2">Phosphoadenosine-phosphosulfate reductase</fullName>
    </submittedName>
</protein>
<dbReference type="PANTHER" id="PTHR43196:SF2">
    <property type="entry name" value="PHOSPHOADENOSINE PHOSPHOSULFATE REDUCTASE"/>
    <property type="match status" value="1"/>
</dbReference>
<evidence type="ECO:0000313" key="2">
    <source>
        <dbReference type="EMBL" id="DAE32297.1"/>
    </source>
</evidence>
<dbReference type="GO" id="GO:0003824">
    <property type="term" value="F:catalytic activity"/>
    <property type="evidence" value="ECO:0007669"/>
    <property type="project" value="InterPro"/>
</dbReference>